<dbReference type="Ensembl" id="ENSLACT00000006163.1">
    <property type="protein sequence ID" value="ENSLACP00000006111.1"/>
    <property type="gene ID" value="ENSLACG00000005424.1"/>
</dbReference>
<reference evidence="2" key="3">
    <citation type="submission" date="2025-09" db="UniProtKB">
        <authorList>
            <consortium name="Ensembl"/>
        </authorList>
    </citation>
    <scope>IDENTIFICATION</scope>
</reference>
<reference evidence="3" key="1">
    <citation type="submission" date="2011-08" db="EMBL/GenBank/DDBJ databases">
        <title>The draft genome of Latimeria chalumnae.</title>
        <authorList>
            <person name="Di Palma F."/>
            <person name="Alfoldi J."/>
            <person name="Johnson J."/>
            <person name="Berlin A."/>
            <person name="Gnerre S."/>
            <person name="Jaffe D."/>
            <person name="MacCallum I."/>
            <person name="Young S."/>
            <person name="Walker B.J."/>
            <person name="Lander E."/>
            <person name="Lindblad-Toh K."/>
        </authorList>
    </citation>
    <scope>NUCLEOTIDE SEQUENCE [LARGE SCALE GENOMIC DNA]</scope>
    <source>
        <strain evidence="3">Wild caught</strain>
    </source>
</reference>
<dbReference type="PANTHER" id="PTHR32344">
    <property type="entry name" value="U1-TYPE DOMAIN-CONTAINING PROTEIN"/>
    <property type="match status" value="1"/>
</dbReference>
<sequence length="110" mass="12361">ASKKAKNVSAADRAKQYPPGVLHSDGAKLFCTSCNITVDHYRKSSVDWHLDSSIHRKRKVEVQSNVALSKKQTTSTENREARNSLNFDLTEGFVCANIPLEMLDNKKLRD</sequence>
<name>H3A8Z0_LATCH</name>
<dbReference type="PANTHER" id="PTHR32344:SF1">
    <property type="entry name" value="U1-TYPE DOMAIN-CONTAINING PROTEIN"/>
    <property type="match status" value="1"/>
</dbReference>
<dbReference type="GeneTree" id="ENSGT00990000210129"/>
<evidence type="ECO:0000256" key="1">
    <source>
        <dbReference type="SAM" id="MobiDB-lite"/>
    </source>
</evidence>
<dbReference type="InterPro" id="IPR033375">
    <property type="entry name" value="Cggbp1"/>
</dbReference>
<dbReference type="OMA" id="SVDWHLD"/>
<evidence type="ECO:0000313" key="3">
    <source>
        <dbReference type="Proteomes" id="UP000008672"/>
    </source>
</evidence>
<keyword evidence="3" id="KW-1185">Reference proteome</keyword>
<protein>
    <submittedName>
        <fullName evidence="2">Uncharacterized protein</fullName>
    </submittedName>
</protein>
<dbReference type="HOGENOM" id="CLU_132996_1_0_1"/>
<reference evidence="2" key="2">
    <citation type="submission" date="2025-08" db="UniProtKB">
        <authorList>
            <consortium name="Ensembl"/>
        </authorList>
    </citation>
    <scope>IDENTIFICATION</scope>
</reference>
<dbReference type="GO" id="GO:0006357">
    <property type="term" value="P:regulation of transcription by RNA polymerase II"/>
    <property type="evidence" value="ECO:0007669"/>
    <property type="project" value="InterPro"/>
</dbReference>
<dbReference type="Proteomes" id="UP000008672">
    <property type="component" value="Unassembled WGS sequence"/>
</dbReference>
<dbReference type="GO" id="GO:0005634">
    <property type="term" value="C:nucleus"/>
    <property type="evidence" value="ECO:0007669"/>
    <property type="project" value="InterPro"/>
</dbReference>
<accession>H3A8Z0</accession>
<dbReference type="InParanoid" id="H3A8Z0"/>
<dbReference type="AlphaFoldDB" id="H3A8Z0"/>
<dbReference type="GO" id="GO:0003690">
    <property type="term" value="F:double-stranded DNA binding"/>
    <property type="evidence" value="ECO:0007669"/>
    <property type="project" value="InterPro"/>
</dbReference>
<proteinExistence type="predicted"/>
<evidence type="ECO:0000313" key="2">
    <source>
        <dbReference type="Ensembl" id="ENSLACP00000006111.1"/>
    </source>
</evidence>
<dbReference type="EMBL" id="AFYH01187335">
    <property type="status" value="NOT_ANNOTATED_CDS"/>
    <property type="molecule type" value="Genomic_DNA"/>
</dbReference>
<organism evidence="2 3">
    <name type="scientific">Latimeria chalumnae</name>
    <name type="common">Coelacanth</name>
    <dbReference type="NCBI Taxonomy" id="7897"/>
    <lineage>
        <taxon>Eukaryota</taxon>
        <taxon>Metazoa</taxon>
        <taxon>Chordata</taxon>
        <taxon>Craniata</taxon>
        <taxon>Vertebrata</taxon>
        <taxon>Euteleostomi</taxon>
        <taxon>Coelacanthiformes</taxon>
        <taxon>Coelacanthidae</taxon>
        <taxon>Latimeria</taxon>
    </lineage>
</organism>
<feature type="region of interest" description="Disordered" evidence="1">
    <location>
        <begin position="1"/>
        <end position="20"/>
    </location>
</feature>